<proteinExistence type="predicted"/>
<dbReference type="InterPro" id="IPR050708">
    <property type="entry name" value="T6SS_VgrG/RHS"/>
</dbReference>
<sequence>MLTNLTEGYDCINNYIGKETYSYNAWGQLVNYNNDVGETASYTYYSDGLRASKTIGDNTTKYYYDGDNVINETLNNNNYATNVMGVNGYVSRRQNGTTGYLFKDAHGDVLSIYTSTSNKAADYTYDAWGEIQTKNESSSFENNPLRYYGQYYDYESGMTYLRARYYDSSIRRFISEDQFWNVDNMIYGDEQKTINYAVEYGYKTYYDRRRNLGRKYILVSWIRWTFANR</sequence>
<dbReference type="Gene3D" id="2.180.10.10">
    <property type="entry name" value="RHS repeat-associated core"/>
    <property type="match status" value="1"/>
</dbReference>
<reference evidence="1 2" key="1">
    <citation type="submission" date="2021-10" db="EMBL/GenBank/DDBJ databases">
        <title>Anaerobic single-cell dispensing facilitates the cultivation of human gut bacteria.</title>
        <authorList>
            <person name="Afrizal A."/>
        </authorList>
    </citation>
    <scope>NUCLEOTIDE SEQUENCE [LARGE SCALE GENOMIC DNA]</scope>
    <source>
        <strain evidence="1 2">CLA-AA-H232</strain>
    </source>
</reference>
<gene>
    <name evidence="1" type="ORF">LKE05_06665</name>
</gene>
<keyword evidence="2" id="KW-1185">Reference proteome</keyword>
<evidence type="ECO:0000313" key="1">
    <source>
        <dbReference type="EMBL" id="MCC2210471.1"/>
    </source>
</evidence>
<dbReference type="NCBIfam" id="TIGR03696">
    <property type="entry name" value="Rhs_assc_core"/>
    <property type="match status" value="1"/>
</dbReference>
<dbReference type="Proteomes" id="UP001198242">
    <property type="component" value="Unassembled WGS sequence"/>
</dbReference>
<name>A0AAE3J9J2_9FIRM</name>
<accession>A0AAE3J9J2</accession>
<comment type="caution">
    <text evidence="1">The sequence shown here is derived from an EMBL/GenBank/DDBJ whole genome shotgun (WGS) entry which is preliminary data.</text>
</comment>
<dbReference type="PANTHER" id="PTHR32305:SF15">
    <property type="entry name" value="PROTEIN RHSA-RELATED"/>
    <property type="match status" value="1"/>
</dbReference>
<evidence type="ECO:0000313" key="2">
    <source>
        <dbReference type="Proteomes" id="UP001198242"/>
    </source>
</evidence>
<organism evidence="1 2">
    <name type="scientific">Hominilimicola fabiformis</name>
    <dbReference type="NCBI Taxonomy" id="2885356"/>
    <lineage>
        <taxon>Bacteria</taxon>
        <taxon>Bacillati</taxon>
        <taxon>Bacillota</taxon>
        <taxon>Clostridia</taxon>
        <taxon>Eubacteriales</taxon>
        <taxon>Oscillospiraceae</taxon>
        <taxon>Hominilimicola</taxon>
    </lineage>
</organism>
<dbReference type="InterPro" id="IPR022385">
    <property type="entry name" value="Rhs_assc_core"/>
</dbReference>
<protein>
    <submittedName>
        <fullName evidence="1">Uncharacterized protein</fullName>
    </submittedName>
</protein>
<dbReference type="EMBL" id="JAJEQM010000007">
    <property type="protein sequence ID" value="MCC2210471.1"/>
    <property type="molecule type" value="Genomic_DNA"/>
</dbReference>
<dbReference type="PANTHER" id="PTHR32305">
    <property type="match status" value="1"/>
</dbReference>
<dbReference type="AlphaFoldDB" id="A0AAE3J9J2"/>